<dbReference type="PANTHER" id="PTHR35936:SF20">
    <property type="entry name" value="ABC TRANSPORTER ARGININE-BINDING PROTEIN 2-RELATED"/>
    <property type="match status" value="1"/>
</dbReference>
<dbReference type="EMBL" id="CP041730">
    <property type="protein sequence ID" value="QDQ25878.1"/>
    <property type="molecule type" value="Genomic_DNA"/>
</dbReference>
<dbReference type="Proteomes" id="UP000317550">
    <property type="component" value="Chromosome"/>
</dbReference>
<sequence length="259" mass="28867">MCSRVLLVLLSILAGAPSLAACSRVLRVPFEDWPPYAFLASGRQPAGMEVEMLTAVAREAGCPVKFVFDIPRKRRGLMLRQGELDLLLAASDTAERRQYAWFTRPYRNEDVAAFTLRGNHSASRLTSLVMALQGRYGLIAPSDGWYGATFDGLVREFAAAGLLTRYESYAQAMRMLGGDRGQVLIGDRFALLDAARQNDIKLLSLPFNVNHDPVHFMLSRRSLQESDLAALNRAIVRLERRGTLSDIRARYLDSLTSSR</sequence>
<evidence type="ECO:0000256" key="2">
    <source>
        <dbReference type="SAM" id="SignalP"/>
    </source>
</evidence>
<evidence type="ECO:0000256" key="1">
    <source>
        <dbReference type="ARBA" id="ARBA00022729"/>
    </source>
</evidence>
<keyword evidence="5" id="KW-1185">Reference proteome</keyword>
<name>A0A516SCV1_9NEIS</name>
<dbReference type="Pfam" id="PF00497">
    <property type="entry name" value="SBP_bac_3"/>
    <property type="match status" value="1"/>
</dbReference>
<evidence type="ECO:0000313" key="5">
    <source>
        <dbReference type="Proteomes" id="UP000317550"/>
    </source>
</evidence>
<reference evidence="5" key="1">
    <citation type="submission" date="2019-07" db="EMBL/GenBank/DDBJ databases">
        <title>Chitinimonas sp. nov., isolated from Ny-Alesund, arctica soil.</title>
        <authorList>
            <person name="Xu Q."/>
            <person name="Peng F."/>
        </authorList>
    </citation>
    <scope>NUCLEOTIDE SEQUENCE [LARGE SCALE GENOMIC DNA]</scope>
    <source>
        <strain evidence="5">R3-44</strain>
    </source>
</reference>
<dbReference type="AlphaFoldDB" id="A0A516SCV1"/>
<dbReference type="SUPFAM" id="SSF53850">
    <property type="entry name" value="Periplasmic binding protein-like II"/>
    <property type="match status" value="1"/>
</dbReference>
<dbReference type="KEGG" id="cari:FNU76_05670"/>
<proteinExistence type="predicted"/>
<dbReference type="OrthoDB" id="8583266at2"/>
<dbReference type="RefSeq" id="WP_143856801.1">
    <property type="nucleotide sequence ID" value="NZ_CP041730.1"/>
</dbReference>
<feature type="signal peptide" evidence="2">
    <location>
        <begin position="1"/>
        <end position="20"/>
    </location>
</feature>
<accession>A0A516SCV1</accession>
<dbReference type="PANTHER" id="PTHR35936">
    <property type="entry name" value="MEMBRANE-BOUND LYTIC MUREIN TRANSGLYCOSYLASE F"/>
    <property type="match status" value="1"/>
</dbReference>
<feature type="domain" description="Solute-binding protein family 3/N-terminal" evidence="3">
    <location>
        <begin position="25"/>
        <end position="255"/>
    </location>
</feature>
<protein>
    <submittedName>
        <fullName evidence="4">Amino acid ABC transporter substrate-binding protein</fullName>
    </submittedName>
</protein>
<dbReference type="InterPro" id="IPR001638">
    <property type="entry name" value="Solute-binding_3/MltF_N"/>
</dbReference>
<keyword evidence="1 2" id="KW-0732">Signal</keyword>
<evidence type="ECO:0000313" key="4">
    <source>
        <dbReference type="EMBL" id="QDQ25878.1"/>
    </source>
</evidence>
<dbReference type="SMART" id="SM00062">
    <property type="entry name" value="PBPb"/>
    <property type="match status" value="1"/>
</dbReference>
<gene>
    <name evidence="4" type="ORF">FNU76_05670</name>
</gene>
<dbReference type="Gene3D" id="3.40.190.10">
    <property type="entry name" value="Periplasmic binding protein-like II"/>
    <property type="match status" value="2"/>
</dbReference>
<dbReference type="PROSITE" id="PS51257">
    <property type="entry name" value="PROKAR_LIPOPROTEIN"/>
    <property type="match status" value="1"/>
</dbReference>
<organism evidence="4 5">
    <name type="scientific">Chitinimonas arctica</name>
    <dbReference type="NCBI Taxonomy" id="2594795"/>
    <lineage>
        <taxon>Bacteria</taxon>
        <taxon>Pseudomonadati</taxon>
        <taxon>Pseudomonadota</taxon>
        <taxon>Betaproteobacteria</taxon>
        <taxon>Neisseriales</taxon>
        <taxon>Chitinibacteraceae</taxon>
        <taxon>Chitinimonas</taxon>
    </lineage>
</organism>
<evidence type="ECO:0000259" key="3">
    <source>
        <dbReference type="SMART" id="SM00062"/>
    </source>
</evidence>
<feature type="chain" id="PRO_5021952520" evidence="2">
    <location>
        <begin position="21"/>
        <end position="259"/>
    </location>
</feature>